<dbReference type="AlphaFoldDB" id="A0A177DEJ1"/>
<feature type="transmembrane region" description="Helical" evidence="7">
    <location>
        <begin position="86"/>
        <end position="106"/>
    </location>
</feature>
<dbReference type="Proteomes" id="UP000077248">
    <property type="component" value="Unassembled WGS sequence"/>
</dbReference>
<feature type="transmembrane region" description="Helical" evidence="7">
    <location>
        <begin position="56"/>
        <end position="74"/>
    </location>
</feature>
<dbReference type="GO" id="GO:0035673">
    <property type="term" value="F:oligopeptide transmembrane transporter activity"/>
    <property type="evidence" value="ECO:0007669"/>
    <property type="project" value="InterPro"/>
</dbReference>
<dbReference type="PANTHER" id="PTHR31645:SF0">
    <property type="entry name" value="OLIGOPEPTIDE TRANSPORTER YGL114W-RELATED"/>
    <property type="match status" value="1"/>
</dbReference>
<dbReference type="VEuPathDB" id="FungiDB:CC77DRAFT_969288"/>
<evidence type="ECO:0000313" key="9">
    <source>
        <dbReference type="Proteomes" id="UP000077248"/>
    </source>
</evidence>
<evidence type="ECO:0000256" key="1">
    <source>
        <dbReference type="ARBA" id="ARBA00004141"/>
    </source>
</evidence>
<sequence>MDTSDSEPLLGDRRRIKDATNNDSDFSVRAVLAGMLIGVLINISNTYYGLISGSSQQMPIVSALLGYLGFRFLSRFGVEKLSRAENVLIASTATATGCMPVTAGFAELIPALEYILEPVDMGPVHLSWQSSVVWSLGVAFFGIIFASLLRRSLVMPKDMPWPGATASSNVIKSLHTPTVDRTIAEDQTEQEHAGFTPHRLRAIFNSAGVSSIITVFTYFLPVLHDLPIFGSHVANTWLWTATLSPGFFGGGMIMGPEITLHMLLGAIVGWAILSPYAKTRGYAPGPTDDWETGSRGWIIWISLSALIADAVVKIGWICLEAVHNNGARYLTAYTHYFRSHAVWHRGLAREDTLAADHEISNDSNTDAPMSIMKRTAPIAAFGLSILLCVATTTIVFSSVVPWYHVLLSVLLALPMAVVSIRTLGESDYNPQSGLLSQLFFASIVPHSSANGVLINIISASISTAGASQTGDLAYDFKIGQLVGAMPTAQLFGQVIGSVFGAIVSSVTYRLYVSRFQIPGSFLQVPSAFLLVSTAKLVLGRGLPSGVSIFMLGFGMFFVAATILRTLYPNRWWRVFIPSGVSFAVGIFLLPAYTIARTAGGLFTWVWIRRTPSNASSVEVIGSGLILGEAIASLFNLGFTAFGLPQFGPQSPL</sequence>
<dbReference type="KEGG" id="aalt:CC77DRAFT_969288"/>
<feature type="transmembrane region" description="Helical" evidence="7">
    <location>
        <begin position="236"/>
        <end position="253"/>
    </location>
</feature>
<protein>
    <submittedName>
        <fullName evidence="8">OPT superfamily oligopeptide transporter</fullName>
    </submittedName>
</protein>
<accession>A0A177DEJ1</accession>
<dbReference type="EMBL" id="KV441486">
    <property type="protein sequence ID" value="OAG17671.1"/>
    <property type="molecule type" value="Genomic_DNA"/>
</dbReference>
<feature type="transmembrane region" description="Helical" evidence="7">
    <location>
        <begin position="579"/>
        <end position="607"/>
    </location>
</feature>
<reference evidence="8 9" key="1">
    <citation type="submission" date="2016-05" db="EMBL/GenBank/DDBJ databases">
        <title>Comparative analysis of secretome profiles of manganese(II)-oxidizing ascomycete fungi.</title>
        <authorList>
            <consortium name="DOE Joint Genome Institute"/>
            <person name="Zeiner C.A."/>
            <person name="Purvine S.O."/>
            <person name="Zink E.M."/>
            <person name="Wu S."/>
            <person name="Pasa-Tolic L."/>
            <person name="Chaput D.L."/>
            <person name="Haridas S."/>
            <person name="Grigoriev I.V."/>
            <person name="Santelli C.M."/>
            <person name="Hansel C.M."/>
        </authorList>
    </citation>
    <scope>NUCLEOTIDE SEQUENCE [LARGE SCALE GENOMIC DNA]</scope>
    <source>
        <strain evidence="8 9">SRC1lrK2f</strain>
    </source>
</reference>
<feature type="transmembrane region" description="Helical" evidence="7">
    <location>
        <begin position="126"/>
        <end position="149"/>
    </location>
</feature>
<dbReference type="InterPro" id="IPR045035">
    <property type="entry name" value="YSL-like"/>
</dbReference>
<feature type="transmembrane region" description="Helical" evidence="7">
    <location>
        <begin position="260"/>
        <end position="277"/>
    </location>
</feature>
<evidence type="ECO:0000256" key="5">
    <source>
        <dbReference type="ARBA" id="ARBA00022989"/>
    </source>
</evidence>
<comment type="similarity">
    <text evidence="2">Belongs to the oligopeptide OPT transporter family.</text>
</comment>
<dbReference type="STRING" id="5599.A0A177DEJ1"/>
<feature type="transmembrane region" description="Helical" evidence="7">
    <location>
        <begin position="619"/>
        <end position="643"/>
    </location>
</feature>
<keyword evidence="5 7" id="KW-1133">Transmembrane helix</keyword>
<keyword evidence="4 7" id="KW-0812">Transmembrane</keyword>
<dbReference type="GeneID" id="29121379"/>
<keyword evidence="6 7" id="KW-0472">Membrane</keyword>
<evidence type="ECO:0000313" key="8">
    <source>
        <dbReference type="EMBL" id="OAG17671.1"/>
    </source>
</evidence>
<proteinExistence type="inferred from homology"/>
<name>A0A177DEJ1_ALTAL</name>
<evidence type="ECO:0000256" key="4">
    <source>
        <dbReference type="ARBA" id="ARBA00022692"/>
    </source>
</evidence>
<dbReference type="RefSeq" id="XP_018383092.1">
    <property type="nucleotide sequence ID" value="XM_018535785.1"/>
</dbReference>
<dbReference type="NCBIfam" id="TIGR00728">
    <property type="entry name" value="OPT_sfam"/>
    <property type="match status" value="1"/>
</dbReference>
<feature type="transmembrane region" description="Helical" evidence="7">
    <location>
        <begin position="297"/>
        <end position="319"/>
    </location>
</feature>
<feature type="transmembrane region" description="Helical" evidence="7">
    <location>
        <begin position="490"/>
        <end position="511"/>
    </location>
</feature>
<feature type="transmembrane region" description="Helical" evidence="7">
    <location>
        <begin position="378"/>
        <end position="396"/>
    </location>
</feature>
<evidence type="ECO:0000256" key="2">
    <source>
        <dbReference type="ARBA" id="ARBA00008807"/>
    </source>
</evidence>
<dbReference type="PANTHER" id="PTHR31645">
    <property type="entry name" value="OLIGOPEPTIDE TRANSPORTER YGL114W-RELATED"/>
    <property type="match status" value="1"/>
</dbReference>
<dbReference type="Pfam" id="PF03169">
    <property type="entry name" value="OPT"/>
    <property type="match status" value="1"/>
</dbReference>
<dbReference type="GO" id="GO:0000329">
    <property type="term" value="C:fungal-type vacuole membrane"/>
    <property type="evidence" value="ECO:0007669"/>
    <property type="project" value="TreeGrafter"/>
</dbReference>
<dbReference type="OMA" id="CFRREDS"/>
<comment type="subcellular location">
    <subcellularLocation>
        <location evidence="1">Membrane</location>
        <topology evidence="1">Multi-pass membrane protein</topology>
    </subcellularLocation>
</comment>
<keyword evidence="3" id="KW-0813">Transport</keyword>
<feature type="transmembrane region" description="Helical" evidence="7">
    <location>
        <begin position="202"/>
        <end position="224"/>
    </location>
</feature>
<keyword evidence="9" id="KW-1185">Reference proteome</keyword>
<evidence type="ECO:0000256" key="3">
    <source>
        <dbReference type="ARBA" id="ARBA00022448"/>
    </source>
</evidence>
<evidence type="ECO:0000256" key="7">
    <source>
        <dbReference type="SAM" id="Phobius"/>
    </source>
</evidence>
<organism evidence="8 9">
    <name type="scientific">Alternaria alternata</name>
    <name type="common">Alternaria rot fungus</name>
    <name type="synonym">Torula alternata</name>
    <dbReference type="NCBI Taxonomy" id="5599"/>
    <lineage>
        <taxon>Eukaryota</taxon>
        <taxon>Fungi</taxon>
        <taxon>Dikarya</taxon>
        <taxon>Ascomycota</taxon>
        <taxon>Pezizomycotina</taxon>
        <taxon>Dothideomycetes</taxon>
        <taxon>Pleosporomycetidae</taxon>
        <taxon>Pleosporales</taxon>
        <taxon>Pleosporineae</taxon>
        <taxon>Pleosporaceae</taxon>
        <taxon>Alternaria</taxon>
        <taxon>Alternaria sect. Alternaria</taxon>
        <taxon>Alternaria alternata complex</taxon>
    </lineage>
</organism>
<feature type="transmembrane region" description="Helical" evidence="7">
    <location>
        <begin position="545"/>
        <end position="567"/>
    </location>
</feature>
<dbReference type="InterPro" id="IPR004813">
    <property type="entry name" value="OPT"/>
</dbReference>
<evidence type="ECO:0000256" key="6">
    <source>
        <dbReference type="ARBA" id="ARBA00023136"/>
    </source>
</evidence>
<gene>
    <name evidence="8" type="ORF">CC77DRAFT_969288</name>
</gene>
<feature type="transmembrane region" description="Helical" evidence="7">
    <location>
        <begin position="30"/>
        <end position="50"/>
    </location>
</feature>